<dbReference type="PANTHER" id="PTHR30485">
    <property type="entry name" value="NI/FE-HYDROGENASE 1 B-TYPE CYTOCHROME SUBUNIT"/>
    <property type="match status" value="1"/>
</dbReference>
<keyword evidence="9 12" id="KW-1133">Transmembrane helix</keyword>
<dbReference type="GO" id="GO:0005506">
    <property type="term" value="F:iron ion binding"/>
    <property type="evidence" value="ECO:0007669"/>
    <property type="project" value="InterPro"/>
</dbReference>
<keyword evidence="5" id="KW-0349">Heme</keyword>
<keyword evidence="8" id="KW-0249">Electron transport</keyword>
<feature type="transmembrane region" description="Helical" evidence="12">
    <location>
        <begin position="57"/>
        <end position="78"/>
    </location>
</feature>
<feature type="domain" description="Cytochrome b561 bacterial/Ni-hydrogenase" evidence="13">
    <location>
        <begin position="7"/>
        <end position="216"/>
    </location>
</feature>
<feature type="transmembrane region" description="Helical" evidence="12">
    <location>
        <begin position="188"/>
        <end position="205"/>
    </location>
</feature>
<name>A0AA46AEX7_9AQUI</name>
<feature type="transmembrane region" description="Helical" evidence="12">
    <location>
        <begin position="125"/>
        <end position="148"/>
    </location>
</feature>
<evidence type="ECO:0000256" key="9">
    <source>
        <dbReference type="ARBA" id="ARBA00022989"/>
    </source>
</evidence>
<dbReference type="PANTHER" id="PTHR30485:SF0">
    <property type="entry name" value="NI_FE-HYDROGENASE 1 B-TYPE CYTOCHROME SUBUNIT-RELATED"/>
    <property type="match status" value="1"/>
</dbReference>
<protein>
    <submittedName>
        <fullName evidence="14">Ni/Fe-hydrogenase 1 B-type cytochrome subunit</fullName>
    </submittedName>
</protein>
<dbReference type="GO" id="GO:0005886">
    <property type="term" value="C:plasma membrane"/>
    <property type="evidence" value="ECO:0007669"/>
    <property type="project" value="UniProtKB-SubCell"/>
</dbReference>
<evidence type="ECO:0000256" key="2">
    <source>
        <dbReference type="ARBA" id="ARBA00008622"/>
    </source>
</evidence>
<evidence type="ECO:0000313" key="14">
    <source>
        <dbReference type="EMBL" id="SMP15203.1"/>
    </source>
</evidence>
<evidence type="ECO:0000256" key="3">
    <source>
        <dbReference type="ARBA" id="ARBA00022448"/>
    </source>
</evidence>
<dbReference type="GO" id="GO:0020037">
    <property type="term" value="F:heme binding"/>
    <property type="evidence" value="ECO:0007669"/>
    <property type="project" value="TreeGrafter"/>
</dbReference>
<evidence type="ECO:0000256" key="12">
    <source>
        <dbReference type="SAM" id="Phobius"/>
    </source>
</evidence>
<dbReference type="InterPro" id="IPR000516">
    <property type="entry name" value="Ni-dep_Hydgase_cyt-B"/>
</dbReference>
<dbReference type="InterPro" id="IPR016174">
    <property type="entry name" value="Di-haem_cyt_TM"/>
</dbReference>
<evidence type="ECO:0000259" key="13">
    <source>
        <dbReference type="Pfam" id="PF01292"/>
    </source>
</evidence>
<gene>
    <name evidence="14" type="ORF">SAMN06264868_11337</name>
</gene>
<keyword evidence="4" id="KW-1003">Cell membrane</keyword>
<evidence type="ECO:0000256" key="6">
    <source>
        <dbReference type="ARBA" id="ARBA00022692"/>
    </source>
</evidence>
<dbReference type="Gene3D" id="1.20.950.20">
    <property type="entry name" value="Transmembrane di-heme cytochromes, Chain C"/>
    <property type="match status" value="1"/>
</dbReference>
<dbReference type="Proteomes" id="UP001157947">
    <property type="component" value="Unassembled WGS sequence"/>
</dbReference>
<feature type="transmembrane region" description="Helical" evidence="12">
    <location>
        <begin position="14"/>
        <end position="37"/>
    </location>
</feature>
<dbReference type="GO" id="GO:0009055">
    <property type="term" value="F:electron transfer activity"/>
    <property type="evidence" value="ECO:0007669"/>
    <property type="project" value="InterPro"/>
</dbReference>
<dbReference type="Pfam" id="PF01292">
    <property type="entry name" value="Ni_hydr_CYTB"/>
    <property type="match status" value="1"/>
</dbReference>
<keyword evidence="6 12" id="KW-0812">Transmembrane</keyword>
<evidence type="ECO:0000256" key="11">
    <source>
        <dbReference type="ARBA" id="ARBA00023136"/>
    </source>
</evidence>
<keyword evidence="11 12" id="KW-0472">Membrane</keyword>
<evidence type="ECO:0000313" key="15">
    <source>
        <dbReference type="Proteomes" id="UP001157947"/>
    </source>
</evidence>
<organism evidence="14 15">
    <name type="scientific">Venenivibrio stagnispumantis</name>
    <dbReference type="NCBI Taxonomy" id="407998"/>
    <lineage>
        <taxon>Bacteria</taxon>
        <taxon>Pseudomonadati</taxon>
        <taxon>Aquificota</taxon>
        <taxon>Aquificia</taxon>
        <taxon>Aquificales</taxon>
        <taxon>Hydrogenothermaceae</taxon>
        <taxon>Venenivibrio</taxon>
    </lineage>
</organism>
<evidence type="ECO:0000256" key="4">
    <source>
        <dbReference type="ARBA" id="ARBA00022475"/>
    </source>
</evidence>
<dbReference type="GO" id="GO:0022904">
    <property type="term" value="P:respiratory electron transport chain"/>
    <property type="evidence" value="ECO:0007669"/>
    <property type="project" value="InterPro"/>
</dbReference>
<feature type="transmembrane region" description="Helical" evidence="12">
    <location>
        <begin position="160"/>
        <end position="181"/>
    </location>
</feature>
<evidence type="ECO:0000256" key="8">
    <source>
        <dbReference type="ARBA" id="ARBA00022982"/>
    </source>
</evidence>
<accession>A0AA46AEX7</accession>
<dbReference type="PRINTS" id="PR00161">
    <property type="entry name" value="NIHGNASECYTB"/>
</dbReference>
<dbReference type="InterPro" id="IPR051542">
    <property type="entry name" value="Hydrogenase_cytochrome"/>
</dbReference>
<dbReference type="RefSeq" id="WP_265134067.1">
    <property type="nucleotide sequence ID" value="NZ_FXTX01000013.1"/>
</dbReference>
<evidence type="ECO:0000256" key="5">
    <source>
        <dbReference type="ARBA" id="ARBA00022617"/>
    </source>
</evidence>
<dbReference type="AlphaFoldDB" id="A0AA46AEX7"/>
<reference evidence="14" key="1">
    <citation type="submission" date="2017-05" db="EMBL/GenBank/DDBJ databases">
        <authorList>
            <person name="Varghese N."/>
            <person name="Submissions S."/>
        </authorList>
    </citation>
    <scope>NUCLEOTIDE SEQUENCE</scope>
    <source>
        <strain evidence="14">DSM 18763</strain>
    </source>
</reference>
<comment type="similarity">
    <text evidence="2">Belongs to the HupC/HyaC/HydC family.</text>
</comment>
<proteinExistence type="inferred from homology"/>
<keyword evidence="15" id="KW-1185">Reference proteome</keyword>
<dbReference type="InterPro" id="IPR011577">
    <property type="entry name" value="Cyt_b561_bac/Ni-Hgenase"/>
</dbReference>
<dbReference type="EMBL" id="FXTX01000013">
    <property type="protein sequence ID" value="SMP15203.1"/>
    <property type="molecule type" value="Genomic_DNA"/>
</dbReference>
<keyword evidence="7" id="KW-0479">Metal-binding</keyword>
<comment type="subcellular location">
    <subcellularLocation>
        <location evidence="1">Cell membrane</location>
        <topology evidence="1">Multi-pass membrane protein</topology>
    </subcellularLocation>
</comment>
<keyword evidence="10" id="KW-0408">Iron</keyword>
<evidence type="ECO:0000256" key="7">
    <source>
        <dbReference type="ARBA" id="ARBA00022723"/>
    </source>
</evidence>
<evidence type="ECO:0000256" key="1">
    <source>
        <dbReference type="ARBA" id="ARBA00004651"/>
    </source>
</evidence>
<comment type="caution">
    <text evidence="14">The sequence shown here is derived from an EMBL/GenBank/DDBJ whole genome shotgun (WGS) entry which is preliminary data.</text>
</comment>
<sequence length="229" mass="27228">MYEKIKRMSATMRIIHWINAFSIVIAVITGLYIANPYYQALIAEPAAYKYIMAYNRFFHFIAAIFLDVTAIIIAYLYFFSRFEKPYKKLIPNAQNIREFWEVFLNLITLNRRKNFDSSHLDSFNVVWFTILHLMLLLMLFTGFQMYVVGLESGLSAIGSWWPWLLHIATDWTLYVFGGLAGVRIVHHLTMWLILSWVIFHIYYQVWRTIFWKEGDIGIVFGGYKYKKIQ</sequence>
<evidence type="ECO:0000256" key="10">
    <source>
        <dbReference type="ARBA" id="ARBA00023004"/>
    </source>
</evidence>
<keyword evidence="3" id="KW-0813">Transport</keyword>
<dbReference type="SUPFAM" id="SSF81342">
    <property type="entry name" value="Transmembrane di-heme cytochromes"/>
    <property type="match status" value="1"/>
</dbReference>